<dbReference type="Pfam" id="PF00014">
    <property type="entry name" value="Kunitz_BPTI"/>
    <property type="match status" value="3"/>
</dbReference>
<keyword evidence="1 8" id="KW-0646">Protease inhibitor</keyword>
<reference evidence="11" key="2">
    <citation type="submission" date="2025-05" db="UniProtKB">
        <authorList>
            <consortium name="Ensembl"/>
        </authorList>
    </citation>
    <scope>IDENTIFICATION</scope>
</reference>
<dbReference type="SMART" id="SM00131">
    <property type="entry name" value="KU"/>
    <property type="match status" value="3"/>
</dbReference>
<keyword evidence="7" id="KW-0325">Glycoprotein</keyword>
<keyword evidence="12" id="KW-1185">Reference proteome</keyword>
<dbReference type="GeneID" id="115413084"/>
<sequence length="277" mass="30728">MWWTLCVLCVCWVCCTGHRTADGAPPELFIFNELCALKDDPGPCKAIKERFFFSVDTGRCEAFEYGGCGGNTNNFDTLQACEEMCLVSVDKNPCGLPEAAGPCRGLVKRYFFDTRTEQCRPFFYGGCFGNANNFRSMSACQARCHSSDKPSSAPEVQTQAPPRTERLQSPVGTGEMPVSASVVQLNASHPLPNDGGVPSWCFSPADRGTCDGSSRRFAFNPDTRRCHMFVFSGCGGNQNNFSHRRHCMRKCTGRTKDRGMKMIRIRKKNMDIVSRSV</sequence>
<organism evidence="11 12">
    <name type="scientific">Sphaeramia orbicularis</name>
    <name type="common">orbiculate cardinalfish</name>
    <dbReference type="NCBI Taxonomy" id="375764"/>
    <lineage>
        <taxon>Eukaryota</taxon>
        <taxon>Metazoa</taxon>
        <taxon>Chordata</taxon>
        <taxon>Craniata</taxon>
        <taxon>Vertebrata</taxon>
        <taxon>Euteleostomi</taxon>
        <taxon>Actinopterygii</taxon>
        <taxon>Neopterygii</taxon>
        <taxon>Teleostei</taxon>
        <taxon>Neoteleostei</taxon>
        <taxon>Acanthomorphata</taxon>
        <taxon>Gobiaria</taxon>
        <taxon>Kurtiformes</taxon>
        <taxon>Apogonoidei</taxon>
        <taxon>Apogonidae</taxon>
        <taxon>Apogoninae</taxon>
        <taxon>Sphaeramia</taxon>
    </lineage>
</organism>
<feature type="region of interest" description="Disordered" evidence="9">
    <location>
        <begin position="147"/>
        <end position="173"/>
    </location>
</feature>
<feature type="domain" description="BPTI/Kunitz inhibitor" evidence="10">
    <location>
        <begin position="35"/>
        <end position="85"/>
    </location>
</feature>
<dbReference type="OrthoDB" id="5950222at2759"/>
<evidence type="ECO:0000256" key="1">
    <source>
        <dbReference type="ARBA" id="ARBA00022690"/>
    </source>
</evidence>
<dbReference type="PRINTS" id="PR00759">
    <property type="entry name" value="BASICPTASE"/>
</dbReference>
<dbReference type="GO" id="GO:0005615">
    <property type="term" value="C:extracellular space"/>
    <property type="evidence" value="ECO:0007669"/>
    <property type="project" value="TreeGrafter"/>
</dbReference>
<protein>
    <recommendedName>
        <fullName evidence="8">Tissue factor pathway inhibitor</fullName>
    </recommendedName>
</protein>
<feature type="domain" description="BPTI/Kunitz inhibitor" evidence="10">
    <location>
        <begin position="201"/>
        <end position="251"/>
    </location>
</feature>
<evidence type="ECO:0000256" key="8">
    <source>
        <dbReference type="PIRNR" id="PIRNR001620"/>
    </source>
</evidence>
<keyword evidence="5 8" id="KW-0094">Blood coagulation</keyword>
<dbReference type="InterPro" id="IPR036880">
    <property type="entry name" value="Kunitz_BPTI_sf"/>
</dbReference>
<dbReference type="Ensembl" id="ENSSORT00005003290.1">
    <property type="protein sequence ID" value="ENSSORP00005003193.1"/>
    <property type="gene ID" value="ENSSORG00005001958.1"/>
</dbReference>
<evidence type="ECO:0000256" key="2">
    <source>
        <dbReference type="ARBA" id="ARBA00022696"/>
    </source>
</evidence>
<dbReference type="RefSeq" id="XP_029981700.1">
    <property type="nucleotide sequence ID" value="XM_030125840.1"/>
</dbReference>
<dbReference type="Proteomes" id="UP000472271">
    <property type="component" value="Chromosome 21"/>
</dbReference>
<evidence type="ECO:0000256" key="6">
    <source>
        <dbReference type="ARBA" id="ARBA00023157"/>
    </source>
</evidence>
<dbReference type="InterPro" id="IPR008296">
    <property type="entry name" value="TFPI-like"/>
</dbReference>
<dbReference type="PROSITE" id="PS00280">
    <property type="entry name" value="BPTI_KUNITZ_1"/>
    <property type="match status" value="3"/>
</dbReference>
<dbReference type="SUPFAM" id="SSF57362">
    <property type="entry name" value="BPTI-like"/>
    <property type="match status" value="3"/>
</dbReference>
<comment type="subcellular location">
    <subcellularLocation>
        <location evidence="8">Secreted</location>
    </subcellularLocation>
</comment>
<dbReference type="AlphaFoldDB" id="A0A672Y940"/>
<keyword evidence="3" id="KW-0677">Repeat</keyword>
<name>A0A672Y940_9TELE</name>
<evidence type="ECO:0000256" key="4">
    <source>
        <dbReference type="ARBA" id="ARBA00022900"/>
    </source>
</evidence>
<evidence type="ECO:0000256" key="3">
    <source>
        <dbReference type="ARBA" id="ARBA00022737"/>
    </source>
</evidence>
<keyword evidence="4 8" id="KW-0722">Serine protease inhibitor</keyword>
<keyword evidence="8" id="KW-0732">Signal</keyword>
<dbReference type="GO" id="GO:0007596">
    <property type="term" value="P:blood coagulation"/>
    <property type="evidence" value="ECO:0007669"/>
    <property type="project" value="UniProtKB-UniRule"/>
</dbReference>
<feature type="chain" id="PRO_5044535989" description="Tissue factor pathway inhibitor" evidence="8">
    <location>
        <begin position="18"/>
        <end position="277"/>
    </location>
</feature>
<dbReference type="PANTHER" id="PTHR10083:SF377">
    <property type="entry name" value="TISSUE FACTOR PATHWAY INHIBITOR"/>
    <property type="match status" value="1"/>
</dbReference>
<evidence type="ECO:0000259" key="10">
    <source>
        <dbReference type="PROSITE" id="PS50279"/>
    </source>
</evidence>
<dbReference type="Gene3D" id="4.10.410.10">
    <property type="entry name" value="Pancreatic trypsin inhibitor Kunitz domain"/>
    <property type="match status" value="3"/>
</dbReference>
<gene>
    <name evidence="11" type="primary">LOC115413084</name>
</gene>
<reference evidence="11" key="1">
    <citation type="submission" date="2019-06" db="EMBL/GenBank/DDBJ databases">
        <authorList>
            <consortium name="Wellcome Sanger Institute Data Sharing"/>
        </authorList>
    </citation>
    <scope>NUCLEOTIDE SEQUENCE [LARGE SCALE GENOMIC DNA]</scope>
</reference>
<dbReference type="InterPro" id="IPR050098">
    <property type="entry name" value="TFPI/VKTCI-like"/>
</dbReference>
<keyword evidence="6" id="KW-1015">Disulfide bond</keyword>
<dbReference type="FunFam" id="4.10.410.10:FF:000004">
    <property type="entry name" value="Tissue factor pathway inhibitor"/>
    <property type="match status" value="2"/>
</dbReference>
<dbReference type="PANTHER" id="PTHR10083">
    <property type="entry name" value="KUNITZ-TYPE PROTEASE INHIBITOR-RELATED"/>
    <property type="match status" value="1"/>
</dbReference>
<proteinExistence type="predicted"/>
<dbReference type="PIRSF" id="PIRSF001620">
    <property type="entry name" value="TFPI"/>
    <property type="match status" value="1"/>
</dbReference>
<dbReference type="InterPro" id="IPR020901">
    <property type="entry name" value="Prtase_inh_Kunz-CS"/>
</dbReference>
<evidence type="ECO:0000256" key="7">
    <source>
        <dbReference type="ARBA" id="ARBA00023180"/>
    </source>
</evidence>
<dbReference type="InterPro" id="IPR002223">
    <property type="entry name" value="Kunitz_BPTI"/>
</dbReference>
<evidence type="ECO:0000313" key="11">
    <source>
        <dbReference type="Ensembl" id="ENSSORP00005003192.1"/>
    </source>
</evidence>
<keyword evidence="2 8" id="KW-0356">Hemostasis</keyword>
<evidence type="ECO:0000256" key="9">
    <source>
        <dbReference type="SAM" id="MobiDB-lite"/>
    </source>
</evidence>
<dbReference type="Ensembl" id="ENSSORT00005003289.1">
    <property type="protein sequence ID" value="ENSSORP00005003192.1"/>
    <property type="gene ID" value="ENSSORG00005001958.1"/>
</dbReference>
<evidence type="ECO:0000313" key="12">
    <source>
        <dbReference type="Proteomes" id="UP000472271"/>
    </source>
</evidence>
<dbReference type="CDD" id="cd00109">
    <property type="entry name" value="Kunitz-type"/>
    <property type="match status" value="1"/>
</dbReference>
<accession>A0A672Y940</accession>
<dbReference type="GO" id="GO:0004867">
    <property type="term" value="F:serine-type endopeptidase inhibitor activity"/>
    <property type="evidence" value="ECO:0007669"/>
    <property type="project" value="UniProtKB-UniRule"/>
</dbReference>
<feature type="signal peptide" evidence="8">
    <location>
        <begin position="1"/>
        <end position="17"/>
    </location>
</feature>
<dbReference type="PROSITE" id="PS50279">
    <property type="entry name" value="BPTI_KUNITZ_2"/>
    <property type="match status" value="3"/>
</dbReference>
<feature type="domain" description="BPTI/Kunitz inhibitor" evidence="10">
    <location>
        <begin position="94"/>
        <end position="144"/>
    </location>
</feature>
<evidence type="ECO:0000256" key="5">
    <source>
        <dbReference type="ARBA" id="ARBA00023084"/>
    </source>
</evidence>
<dbReference type="RefSeq" id="XP_029981699.1">
    <property type="nucleotide sequence ID" value="XM_030125839.1"/>
</dbReference>